<reference evidence="2 3" key="1">
    <citation type="submission" date="2018-08" db="EMBL/GenBank/DDBJ databases">
        <title>The metabolism and importance of syntrophic acetate oxidation coupled to methane or sulfide production in haloalkaline environments.</title>
        <authorList>
            <person name="Timmers P.H.A."/>
            <person name="Vavourakis C.D."/>
            <person name="Sorokin D.Y."/>
            <person name="Sinninghe Damste J.S."/>
            <person name="Muyzer G."/>
            <person name="Stams A.J.M."/>
            <person name="Plugge C.M."/>
        </authorList>
    </citation>
    <scope>NUCLEOTIDE SEQUENCE [LARGE SCALE GENOMIC DNA]</scope>
    <source>
        <strain evidence="2">MSAO_Arc3</strain>
    </source>
</reference>
<evidence type="ECO:0000313" key="3">
    <source>
        <dbReference type="Proteomes" id="UP000284763"/>
    </source>
</evidence>
<dbReference type="PANTHER" id="PTHR39323">
    <property type="entry name" value="BLR1149 PROTEIN"/>
    <property type="match status" value="1"/>
</dbReference>
<dbReference type="Proteomes" id="UP000284763">
    <property type="component" value="Unassembled WGS sequence"/>
</dbReference>
<evidence type="ECO:0000259" key="1">
    <source>
        <dbReference type="Pfam" id="PF00149"/>
    </source>
</evidence>
<dbReference type="EMBL" id="QZAB01000549">
    <property type="protein sequence ID" value="RQD80604.1"/>
    <property type="molecule type" value="Genomic_DNA"/>
</dbReference>
<dbReference type="CDD" id="cd07391">
    <property type="entry name" value="MPP_PF1019"/>
    <property type="match status" value="1"/>
</dbReference>
<name>A0A424YNZ2_9EURY</name>
<dbReference type="InterPro" id="IPR004843">
    <property type="entry name" value="Calcineurin-like_PHP"/>
</dbReference>
<dbReference type="PIRSF" id="PIRSF000887">
    <property type="entry name" value="Pesterase_MJ0037"/>
    <property type="match status" value="1"/>
</dbReference>
<dbReference type="Pfam" id="PF00149">
    <property type="entry name" value="Metallophos"/>
    <property type="match status" value="1"/>
</dbReference>
<proteinExistence type="predicted"/>
<protein>
    <submittedName>
        <fullName evidence="2">Metallophosphoesterase</fullName>
    </submittedName>
</protein>
<dbReference type="PANTHER" id="PTHR39323:SF1">
    <property type="entry name" value="BLR1149 PROTEIN"/>
    <property type="match status" value="1"/>
</dbReference>
<dbReference type="GO" id="GO:0016787">
    <property type="term" value="F:hydrolase activity"/>
    <property type="evidence" value="ECO:0007669"/>
    <property type="project" value="InterPro"/>
</dbReference>
<feature type="non-terminal residue" evidence="2">
    <location>
        <position position="263"/>
    </location>
</feature>
<dbReference type="Gene3D" id="3.60.21.10">
    <property type="match status" value="1"/>
</dbReference>
<comment type="caution">
    <text evidence="2">The sequence shown here is derived from an EMBL/GenBank/DDBJ whole genome shotgun (WGS) entry which is preliminary data.</text>
</comment>
<evidence type="ECO:0000313" key="2">
    <source>
        <dbReference type="EMBL" id="RQD80604.1"/>
    </source>
</evidence>
<accession>A0A424YNZ2</accession>
<dbReference type="SUPFAM" id="SSF56300">
    <property type="entry name" value="Metallo-dependent phosphatases"/>
    <property type="match status" value="1"/>
</dbReference>
<dbReference type="InterPro" id="IPR024173">
    <property type="entry name" value="Pesterase_MJ0037-like"/>
</dbReference>
<dbReference type="InterPro" id="IPR029052">
    <property type="entry name" value="Metallo-depent_PP-like"/>
</dbReference>
<dbReference type="AlphaFoldDB" id="A0A424YNZ2"/>
<sequence>MKIRVIPIINEPALIIENKIKILAIADIHLGIEWDLYKSGFSIPTLTTRHLDKIQALIHEHNPDRLVFVGDIKHNVPSISWQERNEVPLFLNTIAEKIPLDIFPGNHDGGIELLYGNKNIALHSSKGGCIDGIGYFHGHTWPNPEILEAPYVITAHNHPTIRFRDKLGYTYSDYVWVRSKFDIKTISTSKNNFFSNLDTNIDMLAKSEVIIMPPFNDICGGISINEIDENNLIGPAFTSGLVDFYNAEIYLLDGTRLGKVKDI</sequence>
<feature type="domain" description="Calcineurin-like phosphoesterase" evidence="1">
    <location>
        <begin position="20"/>
        <end position="159"/>
    </location>
</feature>
<gene>
    <name evidence="2" type="ORF">D5R95_08615</name>
</gene>
<organism evidence="2 3">
    <name type="scientific">Methanosalsum natronophilum</name>
    <dbReference type="NCBI Taxonomy" id="768733"/>
    <lineage>
        <taxon>Archaea</taxon>
        <taxon>Methanobacteriati</taxon>
        <taxon>Methanobacteriota</taxon>
        <taxon>Stenosarchaea group</taxon>
        <taxon>Methanomicrobia</taxon>
        <taxon>Methanosarcinales</taxon>
        <taxon>Methanosarcinaceae</taxon>
        <taxon>Methanosalsum</taxon>
    </lineage>
</organism>